<dbReference type="InterPro" id="IPR043519">
    <property type="entry name" value="NT_sf"/>
</dbReference>
<organism evidence="1 2">
    <name type="scientific">Halorarum salinum</name>
    <dbReference type="NCBI Taxonomy" id="2743089"/>
    <lineage>
        <taxon>Archaea</taxon>
        <taxon>Methanobacteriati</taxon>
        <taxon>Methanobacteriota</taxon>
        <taxon>Stenosarchaea group</taxon>
        <taxon>Halobacteria</taxon>
        <taxon>Halobacteriales</taxon>
        <taxon>Haloferacaceae</taxon>
        <taxon>Halorarum</taxon>
    </lineage>
</organism>
<dbReference type="GeneID" id="56039391"/>
<dbReference type="EMBL" id="CP058579">
    <property type="protein sequence ID" value="QLG63514.1"/>
    <property type="molecule type" value="Genomic_DNA"/>
</dbReference>
<evidence type="ECO:0000313" key="1">
    <source>
        <dbReference type="EMBL" id="QLG63514.1"/>
    </source>
</evidence>
<gene>
    <name evidence="1" type="ORF">HUG12_17990</name>
</gene>
<evidence type="ECO:0008006" key="3">
    <source>
        <dbReference type="Google" id="ProtNLM"/>
    </source>
</evidence>
<reference evidence="1 2" key="1">
    <citation type="submission" date="2020-06" db="EMBL/GenBank/DDBJ databases">
        <title>NJ-3-1, isolated from saline soil.</title>
        <authorList>
            <person name="Cui H.L."/>
            <person name="Shi X."/>
        </authorList>
    </citation>
    <scope>NUCLEOTIDE SEQUENCE [LARGE SCALE GENOMIC DNA]</scope>
    <source>
        <strain evidence="1 2">NJ-3-1</strain>
    </source>
</reference>
<keyword evidence="2" id="KW-1185">Reference proteome</keyword>
<name>A0A7D5LCR8_9EURY</name>
<dbReference type="KEGG" id="halu:HUG12_17990"/>
<accession>A0A7D5LCR8</accession>
<protein>
    <recommendedName>
        <fullName evidence="3">Nucleotidyltransferase domain-containing protein</fullName>
    </recommendedName>
</protein>
<evidence type="ECO:0000313" key="2">
    <source>
        <dbReference type="Proteomes" id="UP000509626"/>
    </source>
</evidence>
<dbReference type="OrthoDB" id="201872at2157"/>
<dbReference type="AlphaFoldDB" id="A0A7D5LCR8"/>
<proteinExistence type="predicted"/>
<dbReference type="Proteomes" id="UP000509626">
    <property type="component" value="Chromosome"/>
</dbReference>
<dbReference type="RefSeq" id="WP_179270098.1">
    <property type="nucleotide sequence ID" value="NZ_CP058579.1"/>
</dbReference>
<dbReference type="SUPFAM" id="SSF81301">
    <property type="entry name" value="Nucleotidyltransferase"/>
    <property type="match status" value="1"/>
</dbReference>
<dbReference type="Gene3D" id="3.30.460.40">
    <property type="match status" value="1"/>
</dbReference>
<sequence>MGLSATQETVLDELVGRVPDGVTWCVFGSAAAALHGHDVEPSDIDVFTTEAGAERIRSVFPDAFVGTKELGVSQIDEYRMRGEEVEVVYSVSAKGNQEPLVDLADSEIGSSDGRGVPVLPVRPLVAAYRAMGKHDTAAELAEWFGIESD</sequence>